<dbReference type="Proteomes" id="UP000642829">
    <property type="component" value="Unassembled WGS sequence"/>
</dbReference>
<dbReference type="Pfam" id="PF06961">
    <property type="entry name" value="DUF1294"/>
    <property type="match status" value="1"/>
</dbReference>
<evidence type="ECO:0000313" key="3">
    <source>
        <dbReference type="Proteomes" id="UP000642829"/>
    </source>
</evidence>
<accession>A0A8J3DD22</accession>
<keyword evidence="1" id="KW-0472">Membrane</keyword>
<reference evidence="2" key="2">
    <citation type="submission" date="2020-09" db="EMBL/GenBank/DDBJ databases">
        <authorList>
            <person name="Sun Q."/>
            <person name="Kim S."/>
        </authorList>
    </citation>
    <scope>NUCLEOTIDE SEQUENCE</scope>
    <source>
        <strain evidence="2">KCTC 12870</strain>
    </source>
</reference>
<keyword evidence="1" id="KW-1133">Transmembrane helix</keyword>
<comment type="caution">
    <text evidence="2">The sequence shown here is derived from an EMBL/GenBank/DDBJ whole genome shotgun (WGS) entry which is preliminary data.</text>
</comment>
<keyword evidence="3" id="KW-1185">Reference proteome</keyword>
<feature type="transmembrane region" description="Helical" evidence="1">
    <location>
        <begin position="24"/>
        <end position="42"/>
    </location>
</feature>
<evidence type="ECO:0008006" key="4">
    <source>
        <dbReference type="Google" id="ProtNLM"/>
    </source>
</evidence>
<dbReference type="InterPro" id="IPR010718">
    <property type="entry name" value="DUF1294"/>
</dbReference>
<dbReference type="EMBL" id="BMXG01000018">
    <property type="protein sequence ID" value="GHC07808.1"/>
    <property type="molecule type" value="Genomic_DNA"/>
</dbReference>
<sequence length="125" mass="14563">MVALLASGLPIAALIKLCSSNNPKYVLGYIVLISLITVYINWSDKRKAQTDSWRTPENTLHLLELAGGWAAAYFAQRFFRHKTSKTRYQVTFWFIAVIQNYVALEYLLKWRFSKDVYSFLKTLFE</sequence>
<feature type="transmembrane region" description="Helical" evidence="1">
    <location>
        <begin position="91"/>
        <end position="108"/>
    </location>
</feature>
<dbReference type="AlphaFoldDB" id="A0A8J3DD22"/>
<organism evidence="2 3">
    <name type="scientific">Cerasicoccus arenae</name>
    <dbReference type="NCBI Taxonomy" id="424488"/>
    <lineage>
        <taxon>Bacteria</taxon>
        <taxon>Pseudomonadati</taxon>
        <taxon>Verrucomicrobiota</taxon>
        <taxon>Opitutia</taxon>
        <taxon>Puniceicoccales</taxon>
        <taxon>Cerasicoccaceae</taxon>
        <taxon>Cerasicoccus</taxon>
    </lineage>
</organism>
<evidence type="ECO:0000256" key="1">
    <source>
        <dbReference type="SAM" id="Phobius"/>
    </source>
</evidence>
<reference evidence="2" key="1">
    <citation type="journal article" date="2014" name="Int. J. Syst. Evol. Microbiol.">
        <title>Complete genome sequence of Corynebacterium casei LMG S-19264T (=DSM 44701T), isolated from a smear-ripened cheese.</title>
        <authorList>
            <consortium name="US DOE Joint Genome Institute (JGI-PGF)"/>
            <person name="Walter F."/>
            <person name="Albersmeier A."/>
            <person name="Kalinowski J."/>
            <person name="Ruckert C."/>
        </authorList>
    </citation>
    <scope>NUCLEOTIDE SEQUENCE</scope>
    <source>
        <strain evidence="2">KCTC 12870</strain>
    </source>
</reference>
<name>A0A8J3DD22_9BACT</name>
<gene>
    <name evidence="2" type="ORF">GCM10007047_26250</name>
</gene>
<keyword evidence="1" id="KW-0812">Transmembrane</keyword>
<evidence type="ECO:0000313" key="2">
    <source>
        <dbReference type="EMBL" id="GHC07808.1"/>
    </source>
</evidence>
<proteinExistence type="predicted"/>
<protein>
    <recommendedName>
        <fullName evidence="4">DUF1294 domain-containing protein</fullName>
    </recommendedName>
</protein>